<reference evidence="10 11" key="1">
    <citation type="submission" date="2022-03" db="EMBL/GenBank/DDBJ databases">
        <title>Ignatzschineria rhizosphaerae HR5S32.</title>
        <authorList>
            <person name="Sun J.Q."/>
            <person name="Feng J.Y."/>
        </authorList>
    </citation>
    <scope>NUCLEOTIDE SEQUENCE [LARGE SCALE GENOMIC DNA]</scope>
    <source>
        <strain evidence="10 11">HR5S32</strain>
    </source>
</reference>
<evidence type="ECO:0000256" key="9">
    <source>
        <dbReference type="SAM" id="Phobius"/>
    </source>
</evidence>
<dbReference type="Pfam" id="PF00114">
    <property type="entry name" value="Pilin"/>
    <property type="match status" value="1"/>
</dbReference>
<evidence type="ECO:0000256" key="7">
    <source>
        <dbReference type="ARBA" id="ARBA00023136"/>
    </source>
</evidence>
<evidence type="ECO:0000313" key="11">
    <source>
        <dbReference type="Proteomes" id="UP000829542"/>
    </source>
</evidence>
<keyword evidence="5 9" id="KW-0812">Transmembrane</keyword>
<dbReference type="NCBIfam" id="TIGR02532">
    <property type="entry name" value="IV_pilin_GFxxxE"/>
    <property type="match status" value="1"/>
</dbReference>
<keyword evidence="8" id="KW-0281">Fimbrium</keyword>
<dbReference type="InterPro" id="IPR012902">
    <property type="entry name" value="N_methyl_site"/>
</dbReference>
<dbReference type="Pfam" id="PF07963">
    <property type="entry name" value="N_methyl"/>
    <property type="match status" value="1"/>
</dbReference>
<dbReference type="Gene3D" id="3.30.700.10">
    <property type="entry name" value="Glycoprotein, Type 4 Pilin"/>
    <property type="match status" value="1"/>
</dbReference>
<keyword evidence="4" id="KW-0488">Methylation</keyword>
<evidence type="ECO:0000256" key="6">
    <source>
        <dbReference type="ARBA" id="ARBA00022989"/>
    </source>
</evidence>
<keyword evidence="7 9" id="KW-0472">Membrane</keyword>
<keyword evidence="11" id="KW-1185">Reference proteome</keyword>
<evidence type="ECO:0000256" key="1">
    <source>
        <dbReference type="ARBA" id="ARBA00004167"/>
    </source>
</evidence>
<evidence type="ECO:0000256" key="2">
    <source>
        <dbReference type="ARBA" id="ARBA00004561"/>
    </source>
</evidence>
<name>A0ABY3X702_9GAMM</name>
<comment type="similarity">
    <text evidence="3">Belongs to the N-Me-Phe pilin family.</text>
</comment>
<evidence type="ECO:0000256" key="8">
    <source>
        <dbReference type="ARBA" id="ARBA00023263"/>
    </source>
</evidence>
<dbReference type="EMBL" id="CP093379">
    <property type="protein sequence ID" value="UNM96511.1"/>
    <property type="molecule type" value="Genomic_DNA"/>
</dbReference>
<gene>
    <name evidence="10" type="ORF">MMG00_01200</name>
</gene>
<comment type="subcellular location">
    <subcellularLocation>
        <location evidence="2">Fimbrium</location>
    </subcellularLocation>
    <subcellularLocation>
        <location evidence="1">Membrane</location>
        <topology evidence="1">Single-pass membrane protein</topology>
    </subcellularLocation>
</comment>
<accession>A0ABY3X702</accession>
<dbReference type="InterPro" id="IPR001082">
    <property type="entry name" value="Pilin"/>
</dbReference>
<evidence type="ECO:0000256" key="5">
    <source>
        <dbReference type="ARBA" id="ARBA00022692"/>
    </source>
</evidence>
<proteinExistence type="inferred from homology"/>
<feature type="transmembrane region" description="Helical" evidence="9">
    <location>
        <begin position="31"/>
        <end position="54"/>
    </location>
</feature>
<evidence type="ECO:0000256" key="3">
    <source>
        <dbReference type="ARBA" id="ARBA00005233"/>
    </source>
</evidence>
<dbReference type="Proteomes" id="UP000829542">
    <property type="component" value="Chromosome"/>
</dbReference>
<evidence type="ECO:0000256" key="4">
    <source>
        <dbReference type="ARBA" id="ARBA00022481"/>
    </source>
</evidence>
<organism evidence="10 11">
    <name type="scientific">Ignatzschineria rhizosphaerae</name>
    <dbReference type="NCBI Taxonomy" id="2923279"/>
    <lineage>
        <taxon>Bacteria</taxon>
        <taxon>Pseudomonadati</taxon>
        <taxon>Pseudomonadota</taxon>
        <taxon>Gammaproteobacteria</taxon>
        <taxon>Cardiobacteriales</taxon>
        <taxon>Ignatzschineriaceae</taxon>
        <taxon>Ignatzschineria</taxon>
    </lineage>
</organism>
<sequence>MLQTYLRDPLLVNQRKFFNRYQHYRQQEAGFTLMELLIVLALVAVISMIAVPIYRSYVQSAKITEGVTLASGIQLDVELFYTLNNRWPSSDNSHGELNLGEPESYAGNSVESIAVNGNQITVTYKASEVVGESGDGVVQLRLTADISDNGSVIRWRCVGENMPESDLPASCQLADS</sequence>
<dbReference type="RefSeq" id="WP_242150222.1">
    <property type="nucleotide sequence ID" value="NZ_CP093379.1"/>
</dbReference>
<keyword evidence="6 9" id="KW-1133">Transmembrane helix</keyword>
<evidence type="ECO:0000313" key="10">
    <source>
        <dbReference type="EMBL" id="UNM96511.1"/>
    </source>
</evidence>
<dbReference type="InterPro" id="IPR045584">
    <property type="entry name" value="Pilin-like"/>
</dbReference>
<dbReference type="SUPFAM" id="SSF54523">
    <property type="entry name" value="Pili subunits"/>
    <property type="match status" value="1"/>
</dbReference>
<protein>
    <submittedName>
        <fullName evidence="10">Pilin</fullName>
    </submittedName>
</protein>